<dbReference type="InterPro" id="IPR006330">
    <property type="entry name" value="Ado/ade_deaminase"/>
</dbReference>
<protein>
    <submittedName>
        <fullName evidence="9">Adenosine deaminase-like protein</fullName>
    </submittedName>
</protein>
<dbReference type="SUPFAM" id="SSF51556">
    <property type="entry name" value="Metallo-dependent hydrolases"/>
    <property type="match status" value="1"/>
</dbReference>
<dbReference type="InParanoid" id="A0A165GCN1"/>
<evidence type="ECO:0000256" key="3">
    <source>
        <dbReference type="ARBA" id="ARBA00022723"/>
    </source>
</evidence>
<evidence type="ECO:0000256" key="7">
    <source>
        <dbReference type="ARBA" id="ARBA00048787"/>
    </source>
</evidence>
<evidence type="ECO:0000256" key="5">
    <source>
        <dbReference type="ARBA" id="ARBA00022833"/>
    </source>
</evidence>
<dbReference type="AlphaFoldDB" id="A0A165GCN1"/>
<comment type="cofactor">
    <cofactor evidence="1">
        <name>Zn(2+)</name>
        <dbReference type="ChEBI" id="CHEBI:29105"/>
    </cofactor>
</comment>
<organism evidence="9 10">
    <name type="scientific">Calocera cornea HHB12733</name>
    <dbReference type="NCBI Taxonomy" id="1353952"/>
    <lineage>
        <taxon>Eukaryota</taxon>
        <taxon>Fungi</taxon>
        <taxon>Dikarya</taxon>
        <taxon>Basidiomycota</taxon>
        <taxon>Agaricomycotina</taxon>
        <taxon>Dacrymycetes</taxon>
        <taxon>Dacrymycetales</taxon>
        <taxon>Dacrymycetaceae</taxon>
        <taxon>Calocera</taxon>
    </lineage>
</organism>
<dbReference type="GO" id="GO:0009117">
    <property type="term" value="P:nucleotide metabolic process"/>
    <property type="evidence" value="ECO:0007669"/>
    <property type="project" value="UniProtKB-KW"/>
</dbReference>
<evidence type="ECO:0000313" key="10">
    <source>
        <dbReference type="Proteomes" id="UP000076842"/>
    </source>
</evidence>
<name>A0A165GCN1_9BASI</name>
<dbReference type="PANTHER" id="PTHR11409:SF42">
    <property type="entry name" value="ADENOSINE DEAMINASE-LIKE PROTEIN"/>
    <property type="match status" value="1"/>
</dbReference>
<accession>A0A165GCN1</accession>
<dbReference type="GO" id="GO:0006154">
    <property type="term" value="P:adenosine catabolic process"/>
    <property type="evidence" value="ECO:0007669"/>
    <property type="project" value="TreeGrafter"/>
</dbReference>
<comment type="catalytic activity">
    <reaction evidence="7">
        <text>N(6)-methyl-AMP + H2O + H(+) = IMP + methylamine</text>
        <dbReference type="Rhea" id="RHEA:16001"/>
        <dbReference type="ChEBI" id="CHEBI:15377"/>
        <dbReference type="ChEBI" id="CHEBI:15378"/>
        <dbReference type="ChEBI" id="CHEBI:58053"/>
        <dbReference type="ChEBI" id="CHEBI:59338"/>
        <dbReference type="ChEBI" id="CHEBI:144842"/>
    </reaction>
    <physiologicalReaction direction="left-to-right" evidence="7">
        <dbReference type="Rhea" id="RHEA:16002"/>
    </physiologicalReaction>
</comment>
<dbReference type="GO" id="GO:0004000">
    <property type="term" value="F:adenosine deaminase activity"/>
    <property type="evidence" value="ECO:0007669"/>
    <property type="project" value="TreeGrafter"/>
</dbReference>
<keyword evidence="6" id="KW-0546">Nucleotide metabolism</keyword>
<evidence type="ECO:0000313" key="9">
    <source>
        <dbReference type="EMBL" id="KZT57900.1"/>
    </source>
</evidence>
<evidence type="ECO:0000259" key="8">
    <source>
        <dbReference type="Pfam" id="PF00962"/>
    </source>
</evidence>
<keyword evidence="10" id="KW-1185">Reference proteome</keyword>
<dbReference type="GO" id="GO:0046872">
    <property type="term" value="F:metal ion binding"/>
    <property type="evidence" value="ECO:0007669"/>
    <property type="project" value="UniProtKB-KW"/>
</dbReference>
<comment type="similarity">
    <text evidence="2">Belongs to the metallo-dependent hydrolases superfamily. Adenosine and AMP deaminases family.</text>
</comment>
<gene>
    <name evidence="9" type="ORF">CALCODRAFT_433446</name>
</gene>
<evidence type="ECO:0000256" key="4">
    <source>
        <dbReference type="ARBA" id="ARBA00022801"/>
    </source>
</evidence>
<dbReference type="InterPro" id="IPR001365">
    <property type="entry name" value="A_deaminase_dom"/>
</dbReference>
<dbReference type="OrthoDB" id="272271at2759"/>
<evidence type="ECO:0000256" key="6">
    <source>
        <dbReference type="ARBA" id="ARBA00023080"/>
    </source>
</evidence>
<keyword evidence="5" id="KW-0862">Zinc</keyword>
<dbReference type="InterPro" id="IPR032466">
    <property type="entry name" value="Metal_Hydrolase"/>
</dbReference>
<dbReference type="Gene3D" id="3.20.20.140">
    <property type="entry name" value="Metal-dependent hydrolases"/>
    <property type="match status" value="1"/>
</dbReference>
<proteinExistence type="inferred from homology"/>
<evidence type="ECO:0000256" key="1">
    <source>
        <dbReference type="ARBA" id="ARBA00001947"/>
    </source>
</evidence>
<evidence type="ECO:0000256" key="2">
    <source>
        <dbReference type="ARBA" id="ARBA00006676"/>
    </source>
</evidence>
<sequence length="351" mass="38179">MQLDHTAVLGAEDGPGGLAWRALSNSQQDFIKCLPKAEVHAHLNGCIPLKCLQDLAKDYLANNPTTAADEVQRGLAVLETGVVLTEISDFFGLFPAIYAVTSTPTAVKKAAHAVLSSFLSGSPAQCQYIELRTTPRKTPHMTAREYFTTVLDVLETFQGRAALILSIDRRMSIEDVKTYVQMAKDFKQAGRAIVGVDLCGDPLTGDMKEFAPILSSVHDAGLKLTLHIAETPQNDEEDTLMLLSARPDRLGHATFLTPAAQAIVLRNQIPVEICLTSNLLCKTVSTLQDHHVTNFLSHKHPVVICTDDTLPFRNSLFEEYALLLAAPPLGLGLSGAEVERIAHVGMQATFR</sequence>
<keyword evidence="4" id="KW-0378">Hydrolase</keyword>
<dbReference type="Pfam" id="PF00962">
    <property type="entry name" value="A_deaminase"/>
    <property type="match status" value="1"/>
</dbReference>
<dbReference type="Proteomes" id="UP000076842">
    <property type="component" value="Unassembled WGS sequence"/>
</dbReference>
<dbReference type="STRING" id="1353952.A0A165GCN1"/>
<dbReference type="EMBL" id="KV423957">
    <property type="protein sequence ID" value="KZT57900.1"/>
    <property type="molecule type" value="Genomic_DNA"/>
</dbReference>
<dbReference type="PANTHER" id="PTHR11409">
    <property type="entry name" value="ADENOSINE DEAMINASE"/>
    <property type="match status" value="1"/>
</dbReference>
<feature type="domain" description="Adenosine deaminase" evidence="8">
    <location>
        <begin position="35"/>
        <end position="350"/>
    </location>
</feature>
<keyword evidence="3" id="KW-0479">Metal-binding</keyword>
<dbReference type="GO" id="GO:0046103">
    <property type="term" value="P:inosine biosynthetic process"/>
    <property type="evidence" value="ECO:0007669"/>
    <property type="project" value="TreeGrafter"/>
</dbReference>
<reference evidence="9 10" key="1">
    <citation type="journal article" date="2016" name="Mol. Biol. Evol.">
        <title>Comparative Genomics of Early-Diverging Mushroom-Forming Fungi Provides Insights into the Origins of Lignocellulose Decay Capabilities.</title>
        <authorList>
            <person name="Nagy L.G."/>
            <person name="Riley R."/>
            <person name="Tritt A."/>
            <person name="Adam C."/>
            <person name="Daum C."/>
            <person name="Floudas D."/>
            <person name="Sun H."/>
            <person name="Yadav J.S."/>
            <person name="Pangilinan J."/>
            <person name="Larsson K.H."/>
            <person name="Matsuura K."/>
            <person name="Barry K."/>
            <person name="Labutti K."/>
            <person name="Kuo R."/>
            <person name="Ohm R.A."/>
            <person name="Bhattacharya S.S."/>
            <person name="Shirouzu T."/>
            <person name="Yoshinaga Y."/>
            <person name="Martin F.M."/>
            <person name="Grigoriev I.V."/>
            <person name="Hibbett D.S."/>
        </authorList>
    </citation>
    <scope>NUCLEOTIDE SEQUENCE [LARGE SCALE GENOMIC DNA]</scope>
    <source>
        <strain evidence="9 10">HHB12733</strain>
    </source>
</reference>